<dbReference type="AlphaFoldDB" id="A0A6C0J428"/>
<reference evidence="4" key="1">
    <citation type="journal article" date="2020" name="Nature">
        <title>Giant virus diversity and host interactions through global metagenomics.</title>
        <authorList>
            <person name="Schulz F."/>
            <person name="Roux S."/>
            <person name="Paez-Espino D."/>
            <person name="Jungbluth S."/>
            <person name="Walsh D.A."/>
            <person name="Denef V.J."/>
            <person name="McMahon K.D."/>
            <person name="Konstantinidis K.T."/>
            <person name="Eloe-Fadrosh E.A."/>
            <person name="Kyrpides N.C."/>
            <person name="Woyke T."/>
        </authorList>
    </citation>
    <scope>NUCLEOTIDE SEQUENCE</scope>
    <source>
        <strain evidence="4">GVMAG-M-3300025727-45</strain>
    </source>
</reference>
<dbReference type="PANTHER" id="PTHR10535">
    <property type="entry name" value="DNA-DIRECTED RNA POLYMERASES I, II, AND III SUBUNIT RPABC1"/>
    <property type="match status" value="1"/>
</dbReference>
<dbReference type="InterPro" id="IPR014381">
    <property type="entry name" value="Arch_Rpo5/euc_Rpb5"/>
</dbReference>
<feature type="compositionally biased region" description="Polar residues" evidence="2">
    <location>
        <begin position="228"/>
        <end position="243"/>
    </location>
</feature>
<protein>
    <recommendedName>
        <fullName evidence="3">RNA polymerase subunit H/Rpb5 C-terminal domain-containing protein</fullName>
    </recommendedName>
</protein>
<accession>A0A6C0J428</accession>
<dbReference type="Pfam" id="PF01191">
    <property type="entry name" value="RNA_pol_Rpb5_C"/>
    <property type="match status" value="1"/>
</dbReference>
<dbReference type="Gene3D" id="3.90.940.20">
    <property type="entry name" value="RPB5-like RNA polymerase subunit"/>
    <property type="match status" value="1"/>
</dbReference>
<dbReference type="InterPro" id="IPR035913">
    <property type="entry name" value="RPB5-like_sf"/>
</dbReference>
<dbReference type="EMBL" id="MN740310">
    <property type="protein sequence ID" value="QHT99530.1"/>
    <property type="molecule type" value="Genomic_DNA"/>
</dbReference>
<sequence>MEYTTEDYYFASHNNVIDMCKDRKYTTNNNNDLTIFKKEKTEFLNNFENHENNHNVLDIMPFETSSQKTFMLDENKLPVYITFIESKRENKSFIKEIFKNIYDALKDTVELSKNNYVKEILNSLHVIILHNNDTKPGSQYSSNFELFPVRRHFINVTKHSIVPVHRLLSEEEKQAVFQSKNMTIATCPKIHTDDPVNLYYNGKLGNLYEIIRNGKAPYYRTVSHGPKGSQSPFSSQFNTIIKK</sequence>
<dbReference type="PANTHER" id="PTHR10535:SF0">
    <property type="entry name" value="DNA-DIRECTED RNA POLYMERASES I, II, AND III SUBUNIT RPABC1"/>
    <property type="match status" value="1"/>
</dbReference>
<proteinExistence type="predicted"/>
<dbReference type="GO" id="GO:0006362">
    <property type="term" value="P:transcription elongation by RNA polymerase I"/>
    <property type="evidence" value="ECO:0007669"/>
    <property type="project" value="TreeGrafter"/>
</dbReference>
<name>A0A6C0J428_9ZZZZ</name>
<dbReference type="GO" id="GO:0006366">
    <property type="term" value="P:transcription by RNA polymerase II"/>
    <property type="evidence" value="ECO:0007669"/>
    <property type="project" value="TreeGrafter"/>
</dbReference>
<evidence type="ECO:0000256" key="1">
    <source>
        <dbReference type="ARBA" id="ARBA00023163"/>
    </source>
</evidence>
<dbReference type="SUPFAM" id="SSF55287">
    <property type="entry name" value="RPB5-like RNA polymerase subunit"/>
    <property type="match status" value="1"/>
</dbReference>
<dbReference type="InterPro" id="IPR000783">
    <property type="entry name" value="RNA_pol_subH/Rpb5_C"/>
</dbReference>
<dbReference type="GO" id="GO:0005736">
    <property type="term" value="C:RNA polymerase I complex"/>
    <property type="evidence" value="ECO:0007669"/>
    <property type="project" value="TreeGrafter"/>
</dbReference>
<evidence type="ECO:0000259" key="3">
    <source>
        <dbReference type="Pfam" id="PF01191"/>
    </source>
</evidence>
<feature type="region of interest" description="Disordered" evidence="2">
    <location>
        <begin position="223"/>
        <end position="243"/>
    </location>
</feature>
<evidence type="ECO:0000256" key="2">
    <source>
        <dbReference type="SAM" id="MobiDB-lite"/>
    </source>
</evidence>
<keyword evidence="1" id="KW-0804">Transcription</keyword>
<dbReference type="PIRSF" id="PIRSF000747">
    <property type="entry name" value="RPB5"/>
    <property type="match status" value="1"/>
</dbReference>
<feature type="domain" description="RNA polymerase subunit H/Rpb5 C-terminal" evidence="3">
    <location>
        <begin position="154"/>
        <end position="221"/>
    </location>
</feature>
<dbReference type="GO" id="GO:0003677">
    <property type="term" value="F:DNA binding"/>
    <property type="evidence" value="ECO:0007669"/>
    <property type="project" value="InterPro"/>
</dbReference>
<dbReference type="GO" id="GO:0042797">
    <property type="term" value="P:tRNA transcription by RNA polymerase III"/>
    <property type="evidence" value="ECO:0007669"/>
    <property type="project" value="TreeGrafter"/>
</dbReference>
<evidence type="ECO:0000313" key="4">
    <source>
        <dbReference type="EMBL" id="QHT99530.1"/>
    </source>
</evidence>
<dbReference type="GO" id="GO:0005666">
    <property type="term" value="C:RNA polymerase III complex"/>
    <property type="evidence" value="ECO:0007669"/>
    <property type="project" value="TreeGrafter"/>
</dbReference>
<organism evidence="4">
    <name type="scientific">viral metagenome</name>
    <dbReference type="NCBI Taxonomy" id="1070528"/>
    <lineage>
        <taxon>unclassified sequences</taxon>
        <taxon>metagenomes</taxon>
        <taxon>organismal metagenomes</taxon>
    </lineage>
</organism>
<dbReference type="GO" id="GO:0003899">
    <property type="term" value="F:DNA-directed RNA polymerase activity"/>
    <property type="evidence" value="ECO:0007669"/>
    <property type="project" value="InterPro"/>
</dbReference>
<dbReference type="GO" id="GO:0005665">
    <property type="term" value="C:RNA polymerase II, core complex"/>
    <property type="evidence" value="ECO:0007669"/>
    <property type="project" value="TreeGrafter"/>
</dbReference>